<keyword evidence="2" id="KW-1185">Reference proteome</keyword>
<dbReference type="EMBL" id="JBANQN010000012">
    <property type="protein sequence ID" value="KAK6774153.1"/>
    <property type="molecule type" value="Genomic_DNA"/>
</dbReference>
<dbReference type="PANTHER" id="PTHR33116">
    <property type="entry name" value="REVERSE TRANSCRIPTASE ZINC-BINDING DOMAIN-CONTAINING PROTEIN-RELATED-RELATED"/>
    <property type="match status" value="1"/>
</dbReference>
<accession>A0AAN8SRH8</accession>
<dbReference type="Proteomes" id="UP001371456">
    <property type="component" value="Unassembled WGS sequence"/>
</dbReference>
<dbReference type="PANTHER" id="PTHR33116:SF86">
    <property type="entry name" value="REVERSE TRANSCRIPTASE DOMAIN-CONTAINING PROTEIN"/>
    <property type="match status" value="1"/>
</dbReference>
<protein>
    <recommendedName>
        <fullName evidence="3">Reverse transcriptase</fullName>
    </recommendedName>
</protein>
<proteinExistence type="predicted"/>
<comment type="caution">
    <text evidence="1">The sequence shown here is derived from an EMBL/GenBank/DDBJ whole genome shotgun (WGS) entry which is preliminary data.</text>
</comment>
<sequence length="107" mass="12414">MLKFIKERVKTKIKDWKSSFLSPAGKEVMLKSVLSSIPSYALSCFQFPDNLGKEITAIFSEFWWGKNEGKRKMHCEKWQKHCEAKSQRGLGFRDLKLFNKALLAKLA</sequence>
<evidence type="ECO:0000313" key="2">
    <source>
        <dbReference type="Proteomes" id="UP001371456"/>
    </source>
</evidence>
<evidence type="ECO:0000313" key="1">
    <source>
        <dbReference type="EMBL" id="KAK6774153.1"/>
    </source>
</evidence>
<reference evidence="1 2" key="1">
    <citation type="submission" date="2024-02" db="EMBL/GenBank/DDBJ databases">
        <title>de novo genome assembly of Solanum bulbocastanum strain 11H21.</title>
        <authorList>
            <person name="Hosaka A.J."/>
        </authorList>
    </citation>
    <scope>NUCLEOTIDE SEQUENCE [LARGE SCALE GENOMIC DNA]</scope>
    <source>
        <tissue evidence="1">Young leaves</tissue>
    </source>
</reference>
<organism evidence="1 2">
    <name type="scientific">Solanum bulbocastanum</name>
    <name type="common">Wild potato</name>
    <dbReference type="NCBI Taxonomy" id="147425"/>
    <lineage>
        <taxon>Eukaryota</taxon>
        <taxon>Viridiplantae</taxon>
        <taxon>Streptophyta</taxon>
        <taxon>Embryophyta</taxon>
        <taxon>Tracheophyta</taxon>
        <taxon>Spermatophyta</taxon>
        <taxon>Magnoliopsida</taxon>
        <taxon>eudicotyledons</taxon>
        <taxon>Gunneridae</taxon>
        <taxon>Pentapetalae</taxon>
        <taxon>asterids</taxon>
        <taxon>lamiids</taxon>
        <taxon>Solanales</taxon>
        <taxon>Solanaceae</taxon>
        <taxon>Solanoideae</taxon>
        <taxon>Solaneae</taxon>
        <taxon>Solanum</taxon>
    </lineage>
</organism>
<gene>
    <name evidence="1" type="ORF">RDI58_029392</name>
</gene>
<name>A0AAN8SRH8_SOLBU</name>
<evidence type="ECO:0008006" key="3">
    <source>
        <dbReference type="Google" id="ProtNLM"/>
    </source>
</evidence>
<dbReference type="AlphaFoldDB" id="A0AAN8SRH8"/>